<evidence type="ECO:0000313" key="2">
    <source>
        <dbReference type="Proteomes" id="UP000499080"/>
    </source>
</evidence>
<comment type="caution">
    <text evidence="1">The sequence shown here is derived from an EMBL/GenBank/DDBJ whole genome shotgun (WGS) entry which is preliminary data.</text>
</comment>
<dbReference type="Proteomes" id="UP000499080">
    <property type="component" value="Unassembled WGS sequence"/>
</dbReference>
<name>A0A4Y2IEI5_ARAVE</name>
<evidence type="ECO:0000313" key="1">
    <source>
        <dbReference type="EMBL" id="GBM76121.1"/>
    </source>
</evidence>
<accession>A0A4Y2IEI5</accession>
<proteinExistence type="predicted"/>
<keyword evidence="2" id="KW-1185">Reference proteome</keyword>
<reference evidence="1 2" key="1">
    <citation type="journal article" date="2019" name="Sci. Rep.">
        <title>Orb-weaving spider Araneus ventricosus genome elucidates the spidroin gene catalogue.</title>
        <authorList>
            <person name="Kono N."/>
            <person name="Nakamura H."/>
            <person name="Ohtoshi R."/>
            <person name="Moran D.A.P."/>
            <person name="Shinohara A."/>
            <person name="Yoshida Y."/>
            <person name="Fujiwara M."/>
            <person name="Mori M."/>
            <person name="Tomita M."/>
            <person name="Arakawa K."/>
        </authorList>
    </citation>
    <scope>NUCLEOTIDE SEQUENCE [LARGE SCALE GENOMIC DNA]</scope>
</reference>
<organism evidence="1 2">
    <name type="scientific">Araneus ventricosus</name>
    <name type="common">Orbweaver spider</name>
    <name type="synonym">Epeira ventricosa</name>
    <dbReference type="NCBI Taxonomy" id="182803"/>
    <lineage>
        <taxon>Eukaryota</taxon>
        <taxon>Metazoa</taxon>
        <taxon>Ecdysozoa</taxon>
        <taxon>Arthropoda</taxon>
        <taxon>Chelicerata</taxon>
        <taxon>Arachnida</taxon>
        <taxon>Araneae</taxon>
        <taxon>Araneomorphae</taxon>
        <taxon>Entelegynae</taxon>
        <taxon>Araneoidea</taxon>
        <taxon>Araneidae</taxon>
        <taxon>Araneus</taxon>
    </lineage>
</organism>
<sequence>MVSIATTPLTSWNSILNKLRKLLGTARVLDGESSEPPSTFAENVYTCSTGTCFQSKYFEECLAATRYSVQQCLPVADIEDLMTRILQCNPMSSTINV</sequence>
<dbReference type="AlphaFoldDB" id="A0A4Y2IEI5"/>
<protein>
    <submittedName>
        <fullName evidence="1">Uncharacterized protein</fullName>
    </submittedName>
</protein>
<gene>
    <name evidence="1" type="ORF">AVEN_205235_1</name>
</gene>
<dbReference type="EMBL" id="BGPR01002600">
    <property type="protein sequence ID" value="GBM76121.1"/>
    <property type="molecule type" value="Genomic_DNA"/>
</dbReference>